<dbReference type="CDD" id="cd18821">
    <property type="entry name" value="GH43_Pc3Gal43A-like"/>
    <property type="match status" value="1"/>
</dbReference>
<dbReference type="Gene3D" id="2.115.10.20">
    <property type="entry name" value="Glycosyl hydrolase domain, family 43"/>
    <property type="match status" value="1"/>
</dbReference>
<accession>A0A2B7WSP3</accession>
<feature type="chain" id="PRO_5012315595" evidence="1">
    <location>
        <begin position="18"/>
        <end position="530"/>
    </location>
</feature>
<name>A0A2B7WSP3_POLH7</name>
<keyword evidence="1" id="KW-0732">Signal</keyword>
<dbReference type="OrthoDB" id="3426327at2759"/>
<dbReference type="PANTHER" id="PTHR22925">
    <property type="entry name" value="GLYCOSYL HYDROLASE 43 FAMILY MEMBER"/>
    <property type="match status" value="1"/>
</dbReference>
<reference evidence="2 3" key="1">
    <citation type="submission" date="2017-10" db="EMBL/GenBank/DDBJ databases">
        <title>Comparative genomics in systemic dimorphic fungi from Ajellomycetaceae.</title>
        <authorList>
            <person name="Munoz J.F."/>
            <person name="Mcewen J.G."/>
            <person name="Clay O.K."/>
            <person name="Cuomo C.A."/>
        </authorList>
    </citation>
    <scope>NUCLEOTIDE SEQUENCE [LARGE SCALE GENOMIC DNA]</scope>
    <source>
        <strain evidence="2 3">UAMH7299</strain>
    </source>
</reference>
<dbReference type="SUPFAM" id="SSF75005">
    <property type="entry name" value="Arabinanase/levansucrase/invertase"/>
    <property type="match status" value="1"/>
</dbReference>
<dbReference type="Proteomes" id="UP000224634">
    <property type="component" value="Unassembled WGS sequence"/>
</dbReference>
<organism evidence="2 3">
    <name type="scientific">Polytolypa hystricis (strain UAMH7299)</name>
    <dbReference type="NCBI Taxonomy" id="1447883"/>
    <lineage>
        <taxon>Eukaryota</taxon>
        <taxon>Fungi</taxon>
        <taxon>Dikarya</taxon>
        <taxon>Ascomycota</taxon>
        <taxon>Pezizomycotina</taxon>
        <taxon>Eurotiomycetes</taxon>
        <taxon>Eurotiomycetidae</taxon>
        <taxon>Onygenales</taxon>
        <taxon>Onygenales incertae sedis</taxon>
        <taxon>Polytolypa</taxon>
    </lineage>
</organism>
<dbReference type="AlphaFoldDB" id="A0A2B7WSP3"/>
<dbReference type="PANTHER" id="PTHR22925:SF39">
    <property type="entry name" value="PUTATIVE (AFU_ORTHOLOGUE AFUA_5G14190)-RELATED"/>
    <property type="match status" value="1"/>
</dbReference>
<feature type="signal peptide" evidence="1">
    <location>
        <begin position="1"/>
        <end position="17"/>
    </location>
</feature>
<gene>
    <name evidence="2" type="ORF">AJ80_09288</name>
</gene>
<comment type="caution">
    <text evidence="2">The sequence shown here is derived from an EMBL/GenBank/DDBJ whole genome shotgun (WGS) entry which is preliminary data.</text>
</comment>
<sequence>MRLFAGASLLFASLASAVYIVPGGSWRDTNGNPVNAHAGGVVFDEKTSKYWLFGEYKVEGHTEGAGVRVYSSDDLATWEDHGLALSPIEGHPRIDPSMVIQRPKVVYVESTGKYNMWWHADAPNDAYNWLLQGHAISDTIGGPYTYVDAYRPLGNWSQDFGMFTDPDTKTSYALYSNGDSVEGRDVYLTSFNKEVAGLDKIVHRWDKFDLEAPTIVKTDVGYFAIMSHKTGYRPNNVVAFRADKLEGPWSQPWIINPPNTRGLNSQSGNSLTIHGTKQTTHLYLGDRWDSNANWEATYIWLPLIIDEDKKSLKIEWIDVYDLNIKTGEWTEVQGKTYYSVDAKLTGDAFHQEAPFASNGTIATGIDGNSSTISFEVDGGGGEQWVSFYYQNTDDMGFGDSPYGSPDRINGTWILRRYGWVTVNDDPQTLRKLSMKDTHKGIIMASPLALNLTKGKNTITLGGLSNGNGTQAGDVDRIIVYPLEGESGTDDDGTASATTQAEPAVSTGGAGALQIAIMTMIAGLVCTTILL</sequence>
<evidence type="ECO:0000313" key="2">
    <source>
        <dbReference type="EMBL" id="PGG99805.1"/>
    </source>
</evidence>
<evidence type="ECO:0000313" key="3">
    <source>
        <dbReference type="Proteomes" id="UP000224634"/>
    </source>
</evidence>
<dbReference type="EMBL" id="PDNA01000264">
    <property type="protein sequence ID" value="PGG99805.1"/>
    <property type="molecule type" value="Genomic_DNA"/>
</dbReference>
<evidence type="ECO:0000256" key="1">
    <source>
        <dbReference type="SAM" id="SignalP"/>
    </source>
</evidence>
<protein>
    <submittedName>
        <fullName evidence="2">Uncharacterized protein</fullName>
    </submittedName>
</protein>
<dbReference type="InterPro" id="IPR023296">
    <property type="entry name" value="Glyco_hydro_beta-prop_sf"/>
</dbReference>
<proteinExistence type="predicted"/>
<dbReference type="Gene3D" id="2.60.120.260">
    <property type="entry name" value="Galactose-binding domain-like"/>
    <property type="match status" value="1"/>
</dbReference>
<keyword evidence="3" id="KW-1185">Reference proteome</keyword>